<name>A0A399J7R7_9MICC</name>
<accession>A0A399J7R7</accession>
<feature type="compositionally biased region" description="Basic and acidic residues" evidence="1">
    <location>
        <begin position="10"/>
        <end position="32"/>
    </location>
</feature>
<dbReference type="RefSeq" id="WP_119425562.1">
    <property type="nucleotide sequence ID" value="NZ_QQXK01000029.1"/>
</dbReference>
<protein>
    <recommendedName>
        <fullName evidence="4">DUF1801 domain-containing protein</fullName>
    </recommendedName>
</protein>
<evidence type="ECO:0008006" key="4">
    <source>
        <dbReference type="Google" id="ProtNLM"/>
    </source>
</evidence>
<organism evidence="2 3">
    <name type="scientific">Galactobacter valiniphilus</name>
    <dbReference type="NCBI Taxonomy" id="2676122"/>
    <lineage>
        <taxon>Bacteria</taxon>
        <taxon>Bacillati</taxon>
        <taxon>Actinomycetota</taxon>
        <taxon>Actinomycetes</taxon>
        <taxon>Micrococcales</taxon>
        <taxon>Micrococcaceae</taxon>
        <taxon>Galactobacter</taxon>
    </lineage>
</organism>
<dbReference type="Proteomes" id="UP000265419">
    <property type="component" value="Unassembled WGS sequence"/>
</dbReference>
<gene>
    <name evidence="2" type="ORF">DWB68_13060</name>
</gene>
<dbReference type="AlphaFoldDB" id="A0A399J7R7"/>
<reference evidence="2 3" key="1">
    <citation type="submission" date="2018-07" db="EMBL/GenBank/DDBJ databases">
        <title>Arthrobacter sp. nov., isolated from raw cow's milk with high bacterial count.</title>
        <authorList>
            <person name="Hahne J."/>
            <person name="Isele D."/>
            <person name="Lipski A."/>
        </authorList>
    </citation>
    <scope>NUCLEOTIDE SEQUENCE [LARGE SCALE GENOMIC DNA]</scope>
    <source>
        <strain evidence="2 3">JZ R-35</strain>
    </source>
</reference>
<comment type="caution">
    <text evidence="2">The sequence shown here is derived from an EMBL/GenBank/DDBJ whole genome shotgun (WGS) entry which is preliminary data.</text>
</comment>
<proteinExistence type="predicted"/>
<evidence type="ECO:0000313" key="3">
    <source>
        <dbReference type="Proteomes" id="UP000265419"/>
    </source>
</evidence>
<dbReference type="Gene3D" id="3.90.1150.200">
    <property type="match status" value="1"/>
</dbReference>
<dbReference type="SUPFAM" id="SSF159888">
    <property type="entry name" value="YdhG-like"/>
    <property type="match status" value="1"/>
</dbReference>
<evidence type="ECO:0000313" key="2">
    <source>
        <dbReference type="EMBL" id="RII41354.1"/>
    </source>
</evidence>
<sequence length="151" mass="16276">MSEKNPGLSAEEKAAAKARAAELRAEARSKKAEDKLAAEAAAYDDALAATEGPDRKLLLALGEIVAAEAPHLTRKTMYGMPAWARDGKTVFFFQPALKFKTRYPTLGFDPAAPLDDGEFWPTSFALTGMGPNTRQRIAELVRQAAEPLPAS</sequence>
<evidence type="ECO:0000256" key="1">
    <source>
        <dbReference type="SAM" id="MobiDB-lite"/>
    </source>
</evidence>
<keyword evidence="3" id="KW-1185">Reference proteome</keyword>
<feature type="region of interest" description="Disordered" evidence="1">
    <location>
        <begin position="1"/>
        <end position="32"/>
    </location>
</feature>
<dbReference type="EMBL" id="QQXK01000029">
    <property type="protein sequence ID" value="RII41354.1"/>
    <property type="molecule type" value="Genomic_DNA"/>
</dbReference>